<evidence type="ECO:0000256" key="1">
    <source>
        <dbReference type="SAM" id="SignalP"/>
    </source>
</evidence>
<reference evidence="2 3" key="1">
    <citation type="submission" date="2021-08" db="EMBL/GenBank/DDBJ databases">
        <title>Comparative Genomics Analysis of the Genus Qipengyuania Reveals Extensive Genetic Diversity and Metabolic Versatility, Including the Description of Fifteen Novel Species.</title>
        <authorList>
            <person name="Liu Y."/>
        </authorList>
    </citation>
    <scope>NUCLEOTIDE SEQUENCE [LARGE SCALE GENOMIC DNA]</scope>
    <source>
        <strain evidence="2 3">1NDH13</strain>
    </source>
</reference>
<dbReference type="Proteomes" id="UP000824281">
    <property type="component" value="Chromosome"/>
</dbReference>
<dbReference type="PROSITE" id="PS51257">
    <property type="entry name" value="PROKAR_LIPOPROTEIN"/>
    <property type="match status" value="1"/>
</dbReference>
<dbReference type="EMBL" id="CP081295">
    <property type="protein sequence ID" value="QZD90564.1"/>
    <property type="molecule type" value="Genomic_DNA"/>
</dbReference>
<feature type="signal peptide" evidence="1">
    <location>
        <begin position="1"/>
        <end position="20"/>
    </location>
</feature>
<name>A0ABX8ZNP0_9SPHN</name>
<keyword evidence="3" id="KW-1185">Reference proteome</keyword>
<feature type="chain" id="PRO_5047074451" description="META domain-containing protein" evidence="1">
    <location>
        <begin position="21"/>
        <end position="147"/>
    </location>
</feature>
<dbReference type="RefSeq" id="WP_221426030.1">
    <property type="nucleotide sequence ID" value="NZ_CP081295.1"/>
</dbReference>
<evidence type="ECO:0008006" key="4">
    <source>
        <dbReference type="Google" id="ProtNLM"/>
    </source>
</evidence>
<gene>
    <name evidence="2" type="ORF">K3148_03995</name>
</gene>
<evidence type="ECO:0000313" key="3">
    <source>
        <dbReference type="Proteomes" id="UP000824281"/>
    </source>
</evidence>
<sequence>MTRLVGLAALLLGACSPAPDKDGTPQPEPTVTAASEAPAVSLVGAWRVAGIDGAPLDASYAIALVADETNIWWQPECALQYREYSISGSRFTAPTRSNANLEVCDIGYPPELEQVWSALEAADTIERTPENGVLIHGNERSLLLFSQ</sequence>
<evidence type="ECO:0000313" key="2">
    <source>
        <dbReference type="EMBL" id="QZD90564.1"/>
    </source>
</evidence>
<accession>A0ABX8ZNP0</accession>
<organism evidence="2 3">
    <name type="scientific">Qipengyuania aurantiaca</name>
    <dbReference type="NCBI Taxonomy" id="2867233"/>
    <lineage>
        <taxon>Bacteria</taxon>
        <taxon>Pseudomonadati</taxon>
        <taxon>Pseudomonadota</taxon>
        <taxon>Alphaproteobacteria</taxon>
        <taxon>Sphingomonadales</taxon>
        <taxon>Erythrobacteraceae</taxon>
        <taxon>Qipengyuania</taxon>
    </lineage>
</organism>
<protein>
    <recommendedName>
        <fullName evidence="4">META domain-containing protein</fullName>
    </recommendedName>
</protein>
<keyword evidence="1" id="KW-0732">Signal</keyword>
<proteinExistence type="predicted"/>